<dbReference type="Proteomes" id="UP000018958">
    <property type="component" value="Unassembled WGS sequence"/>
</dbReference>
<dbReference type="AlphaFoldDB" id="W2WWW8"/>
<evidence type="ECO:0000313" key="2">
    <source>
        <dbReference type="Proteomes" id="UP000018958"/>
    </source>
</evidence>
<reference evidence="1 2" key="1">
    <citation type="submission" date="2013-11" db="EMBL/GenBank/DDBJ databases">
        <title>The Genome Sequence of Phytophthora parasitica CJ01A1.</title>
        <authorList>
            <consortium name="The Broad Institute Genomics Platform"/>
            <person name="Russ C."/>
            <person name="Tyler B."/>
            <person name="Panabieres F."/>
            <person name="Shan W."/>
            <person name="Tripathy S."/>
            <person name="Grunwald N."/>
            <person name="Machado M."/>
            <person name="Johnson C.S."/>
            <person name="Walker B."/>
            <person name="Young S.K."/>
            <person name="Zeng Q."/>
            <person name="Gargeya S."/>
            <person name="Fitzgerald M."/>
            <person name="Haas B."/>
            <person name="Abouelleil A."/>
            <person name="Allen A.W."/>
            <person name="Alvarado L."/>
            <person name="Arachchi H.M."/>
            <person name="Berlin A.M."/>
            <person name="Chapman S.B."/>
            <person name="Gainer-Dewar J."/>
            <person name="Goldberg J."/>
            <person name="Griggs A."/>
            <person name="Gujja S."/>
            <person name="Hansen M."/>
            <person name="Howarth C."/>
            <person name="Imamovic A."/>
            <person name="Ireland A."/>
            <person name="Larimer J."/>
            <person name="McCowan C."/>
            <person name="Murphy C."/>
            <person name="Pearson M."/>
            <person name="Poon T.W."/>
            <person name="Priest M."/>
            <person name="Roberts A."/>
            <person name="Saif S."/>
            <person name="Shea T."/>
            <person name="Sisk P."/>
            <person name="Sykes S."/>
            <person name="Wortman J."/>
            <person name="Nusbaum C."/>
            <person name="Birren B."/>
        </authorList>
    </citation>
    <scope>NUCLEOTIDE SEQUENCE [LARGE SCALE GENOMIC DNA]</scope>
    <source>
        <strain evidence="1 2">CJ01A1</strain>
    </source>
</reference>
<evidence type="ECO:0000313" key="1">
    <source>
        <dbReference type="EMBL" id="ETP14802.1"/>
    </source>
</evidence>
<gene>
    <name evidence="1" type="ORF">F441_10289</name>
</gene>
<sequence length="363" mass="41203">MASPTQNWSCVLSYQRKPLADRLVGVIQPRSLSSRHHAHRKVVAAGNLWFPLIENVRRGIDDGNLSSGISSVDSSSKLVNWRQPNVINVSEGDNREMPAPDFRDLDKNSILGDKATELPKPLTSCEKNTKRLERCRINQKRYRERQRAIRSSIEQIMIQINTLTRKQRHLTKRKESRDPCRVVGDMFNQLEAYFRLLGCRSDKKVQLDRGREQQMVKSMKNSFVFDVVLGDVNGVDAVMELLHRNSQYFDDPTVHLKQLEEVSSGIVTASATLHVTISVSTLCFLFPRLLRTSLSKHCPPFALGKRLLGEQLECECSITFFFDKASGRVVRLQTSINWIGALFRVLGNLKEVSNVLDGALIDV</sequence>
<accession>W2WWW8</accession>
<organism evidence="1 2">
    <name type="scientific">Phytophthora nicotianae CJ01A1</name>
    <dbReference type="NCBI Taxonomy" id="1317063"/>
    <lineage>
        <taxon>Eukaryota</taxon>
        <taxon>Sar</taxon>
        <taxon>Stramenopiles</taxon>
        <taxon>Oomycota</taxon>
        <taxon>Peronosporomycetes</taxon>
        <taxon>Peronosporales</taxon>
        <taxon>Peronosporaceae</taxon>
        <taxon>Phytophthora</taxon>
    </lineage>
</organism>
<name>W2WWW8_PHYNI</name>
<proteinExistence type="predicted"/>
<comment type="caution">
    <text evidence="1">The sequence shown here is derived from an EMBL/GenBank/DDBJ whole genome shotgun (WGS) entry which is preliminary data.</text>
</comment>
<evidence type="ECO:0008006" key="3">
    <source>
        <dbReference type="Google" id="ProtNLM"/>
    </source>
</evidence>
<protein>
    <recommendedName>
        <fullName evidence="3">BZIP domain-containing protein</fullName>
    </recommendedName>
</protein>
<dbReference type="EMBL" id="ANIX01002026">
    <property type="protein sequence ID" value="ETP14802.1"/>
    <property type="molecule type" value="Genomic_DNA"/>
</dbReference>